<dbReference type="GO" id="GO:0002161">
    <property type="term" value="F:aminoacyl-tRNA deacylase activity"/>
    <property type="evidence" value="ECO:0007669"/>
    <property type="project" value="InterPro"/>
</dbReference>
<dbReference type="NCBIfam" id="TIGR00422">
    <property type="entry name" value="valS"/>
    <property type="match status" value="1"/>
</dbReference>
<accession>A0A7G9Z1V8</accession>
<evidence type="ECO:0000256" key="9">
    <source>
        <dbReference type="ARBA" id="ARBA00055630"/>
    </source>
</evidence>
<protein>
    <recommendedName>
        <fullName evidence="11">Valine--tRNA ligase</fullName>
        <ecNumber evidence="11">6.1.1.9</ecNumber>
    </recommendedName>
    <alternativeName>
        <fullName evidence="11">Valyl-tRNA synthetase</fullName>
        <shortName evidence="11">ValRS</shortName>
    </alternativeName>
</protein>
<feature type="domain" description="Methionyl/Valyl/Leucyl/Isoleucyl-tRNA synthetase anticodon-binding" evidence="13">
    <location>
        <begin position="608"/>
        <end position="757"/>
    </location>
</feature>
<dbReference type="PANTHER" id="PTHR11946">
    <property type="entry name" value="VALYL-TRNA SYNTHETASES"/>
    <property type="match status" value="1"/>
</dbReference>
<dbReference type="InterPro" id="IPR001412">
    <property type="entry name" value="aa-tRNA-synth_I_CS"/>
</dbReference>
<evidence type="ECO:0000256" key="6">
    <source>
        <dbReference type="ARBA" id="ARBA00022917"/>
    </source>
</evidence>
<dbReference type="SUPFAM" id="SSF47323">
    <property type="entry name" value="Anticodon-binding domain of a subclass of class I aminoacyl-tRNA synthetases"/>
    <property type="match status" value="1"/>
</dbReference>
<dbReference type="PRINTS" id="PR00986">
    <property type="entry name" value="TRNASYNTHVAL"/>
</dbReference>
<evidence type="ECO:0000256" key="3">
    <source>
        <dbReference type="ARBA" id="ARBA00022598"/>
    </source>
</evidence>
<dbReference type="PROSITE" id="PS00178">
    <property type="entry name" value="AA_TRNA_LIGASE_I"/>
    <property type="match status" value="1"/>
</dbReference>
<dbReference type="InterPro" id="IPR009080">
    <property type="entry name" value="tRNAsynth_Ia_anticodon-bd"/>
</dbReference>
<keyword evidence="7 11" id="KW-0030">Aminoacyl-tRNA synthetase</keyword>
<comment type="subcellular location">
    <subcellularLocation>
        <location evidence="1 11">Cytoplasm</location>
    </subcellularLocation>
</comment>
<dbReference type="PANTHER" id="PTHR11946:SF93">
    <property type="entry name" value="VALINE--TRNA LIGASE, CHLOROPLASTIC_MITOCHONDRIAL 2"/>
    <property type="match status" value="1"/>
</dbReference>
<dbReference type="Gene3D" id="3.40.50.620">
    <property type="entry name" value="HUPs"/>
    <property type="match status" value="2"/>
</dbReference>
<dbReference type="Gene3D" id="1.10.730.10">
    <property type="entry name" value="Isoleucyl-tRNA Synthetase, Domain 1"/>
    <property type="match status" value="1"/>
</dbReference>
<dbReference type="SUPFAM" id="SSF52374">
    <property type="entry name" value="Nucleotidylyl transferase"/>
    <property type="match status" value="1"/>
</dbReference>
<feature type="binding site" evidence="11">
    <location>
        <position position="532"/>
    </location>
    <ligand>
        <name>ATP</name>
        <dbReference type="ChEBI" id="CHEBI:30616"/>
    </ligand>
</feature>
<proteinExistence type="inferred from homology"/>
<evidence type="ECO:0000256" key="1">
    <source>
        <dbReference type="ARBA" id="ARBA00004496"/>
    </source>
</evidence>
<evidence type="ECO:0000313" key="14">
    <source>
        <dbReference type="EMBL" id="QNO54242.1"/>
    </source>
</evidence>
<evidence type="ECO:0000259" key="12">
    <source>
        <dbReference type="Pfam" id="PF00133"/>
    </source>
</evidence>
<dbReference type="FunFam" id="3.40.50.620:FF:000192">
    <property type="entry name" value="Valine--tRNA ligase"/>
    <property type="match status" value="1"/>
</dbReference>
<dbReference type="InterPro" id="IPR014729">
    <property type="entry name" value="Rossmann-like_a/b/a_fold"/>
</dbReference>
<dbReference type="NCBIfam" id="NF009687">
    <property type="entry name" value="PRK13208.1"/>
    <property type="match status" value="1"/>
</dbReference>
<dbReference type="AlphaFoldDB" id="A0A7G9Z1V8"/>
<dbReference type="InterPro" id="IPR002303">
    <property type="entry name" value="Valyl-tRNA_ligase"/>
</dbReference>
<dbReference type="GO" id="GO:0005829">
    <property type="term" value="C:cytosol"/>
    <property type="evidence" value="ECO:0007669"/>
    <property type="project" value="TreeGrafter"/>
</dbReference>
<dbReference type="CDD" id="cd00817">
    <property type="entry name" value="ValRS_core"/>
    <property type="match status" value="1"/>
</dbReference>
<dbReference type="Gene3D" id="2.170.220.10">
    <property type="match status" value="1"/>
</dbReference>
<evidence type="ECO:0000256" key="2">
    <source>
        <dbReference type="ARBA" id="ARBA00022490"/>
    </source>
</evidence>
<keyword evidence="4 11" id="KW-0547">Nucleotide-binding</keyword>
<evidence type="ECO:0000256" key="8">
    <source>
        <dbReference type="ARBA" id="ARBA00047552"/>
    </source>
</evidence>
<dbReference type="EC" id="6.1.1.9" evidence="11"/>
<keyword evidence="3 11" id="KW-0436">Ligase</keyword>
<comment type="domain">
    <text evidence="11">ValRS has two distinct active sites: one for aminoacylation and one for editing. The misactivated threonine is translocated from the active site to the editing site.</text>
</comment>
<keyword evidence="5 11" id="KW-0067">ATP-binding</keyword>
<comment type="function">
    <text evidence="9 11">Catalyzes the attachment of valine to tRNA(Val). As ValRS can inadvertently accommodate and process structurally similar amino acids such as threonine, to avoid such errors, it has a 'posttransfer' editing activity that hydrolyzes mischarged Thr-tRNA(Val) in a tRNA-dependent manner.</text>
</comment>
<dbReference type="Gene3D" id="3.90.740.10">
    <property type="entry name" value="Valyl/Leucyl/Isoleucyl-tRNA synthetase, editing domain"/>
    <property type="match status" value="1"/>
</dbReference>
<dbReference type="HAMAP" id="MF_02005">
    <property type="entry name" value="Val_tRNA_synth_type2"/>
    <property type="match status" value="1"/>
</dbReference>
<evidence type="ECO:0000256" key="4">
    <source>
        <dbReference type="ARBA" id="ARBA00022741"/>
    </source>
</evidence>
<dbReference type="GO" id="GO:0005524">
    <property type="term" value="F:ATP binding"/>
    <property type="evidence" value="ECO:0007669"/>
    <property type="project" value="UniProtKB-UniRule"/>
</dbReference>
<feature type="short sequence motif" description="'HIGH' region" evidence="11">
    <location>
        <begin position="44"/>
        <end position="54"/>
    </location>
</feature>
<dbReference type="InterPro" id="IPR022874">
    <property type="entry name" value="Valine-tRNA_ligase_type_2"/>
</dbReference>
<organism evidence="14">
    <name type="scientific">Candidatus Methanophaga sp. ANME-1 ERB7</name>
    <dbReference type="NCBI Taxonomy" id="2759913"/>
    <lineage>
        <taxon>Archaea</taxon>
        <taxon>Methanobacteriati</taxon>
        <taxon>Methanobacteriota</taxon>
        <taxon>Stenosarchaea group</taxon>
        <taxon>Methanomicrobia</taxon>
        <taxon>Candidatus Methanophagales</taxon>
        <taxon>Candidatus Methanophagaceae</taxon>
        <taxon>Candidatus Methanophaga</taxon>
    </lineage>
</organism>
<name>A0A7G9Z1V8_9EURY</name>
<reference evidence="14" key="1">
    <citation type="submission" date="2020-06" db="EMBL/GenBank/DDBJ databases">
        <title>Unique genomic features of the anaerobic methanotrophic archaea.</title>
        <authorList>
            <person name="Chadwick G.L."/>
            <person name="Skennerton C.T."/>
            <person name="Laso-Perez R."/>
            <person name="Leu A.O."/>
            <person name="Speth D.R."/>
            <person name="Yu H."/>
            <person name="Morgan-Lang C."/>
            <person name="Hatzenpichler R."/>
            <person name="Goudeau D."/>
            <person name="Malmstrom R."/>
            <person name="Brazelton W.J."/>
            <person name="Woyke T."/>
            <person name="Hallam S.J."/>
            <person name="Tyson G.W."/>
            <person name="Wegener G."/>
            <person name="Boetius A."/>
            <person name="Orphan V."/>
        </authorList>
    </citation>
    <scope>NUCLEOTIDE SEQUENCE</scope>
</reference>
<dbReference type="InterPro" id="IPR009008">
    <property type="entry name" value="Val/Leu/Ile-tRNA-synth_edit"/>
</dbReference>
<dbReference type="EMBL" id="MT631573">
    <property type="protein sequence ID" value="QNO54242.1"/>
    <property type="molecule type" value="Genomic_DNA"/>
</dbReference>
<sequence>MNIPKRYEVKEAERRWQVFWETEGVYKFDPGSNDPIYSLDTPPPTVSGNMHIGHAMAYIQADTIMRFQRMQGKNIFYPFGFDNNGLATELYVEKKTGKMAEEMSRQEFIELCLKESEIAAQRMLDDWKSLGISPDWDITYRTINKWSRKTSQRSFILLHNDGRAYRKHEPTVWCSKCGTAIAQVETEDKTLPSSFYDITFKIEGADLLISTTRPELLPACVAVFYHPDDERYKGYRGKNAEVPLFGLEVPIMEDEAVDPESGTGIVMCCTAGDSTDVEWWKTHNLPWISVIDEHGRMKEEAGKYAGMRIKKARTAIVADLDEQGLLKGKKGITHTVNVHERCGTAVEYIMTKQWFIKYLDLKDRLLDASAKLNWYPPYMKARYDNWVMGLKWDWCISRQRYYGIPFPVWYCEECDFEVIADDKDLPVDPTADAPPIAKCPKCGCERFKPETDVLDTWATSSLTPQIATKWKEDDAFFHKIYPMSLRSNGHDIITFWLFNTVVKGLLHENQVPWKDVIINGFVLDPKKAKMSKSKGNVIQPQGVIERYSADALRFWACSAKLGDDLPYEEKEIRRGMKIVNKLWNASKFALLHLEGYDLKNGCELELMDKWLLSKLNRLIRDCTASFNEYEFSTVKKDMENFFWHTFCDSYLEIVKDRLYTPERGEEAKRSAQYTLYVSLLAMLKMMAPIQPHITEEIYHAYFADKENCKSIHISKWPELDEAMIDTEVEEIGDKTVDVISAVRKYKTLNKKALNAQVSRILLNGDEETKEQLKGAYTDLKATLHVAKIESGDAGVDIITEKYGLKLEIEF</sequence>
<dbReference type="Pfam" id="PF08264">
    <property type="entry name" value="Anticodon_1"/>
    <property type="match status" value="1"/>
</dbReference>
<feature type="domain" description="Aminoacyl-tRNA synthetase class Ia" evidence="12">
    <location>
        <begin position="16"/>
        <end position="565"/>
    </location>
</feature>
<keyword evidence="2 11" id="KW-0963">Cytoplasm</keyword>
<keyword evidence="6 11" id="KW-0648">Protein biosynthesis</keyword>
<evidence type="ECO:0000256" key="7">
    <source>
        <dbReference type="ARBA" id="ARBA00023146"/>
    </source>
</evidence>
<evidence type="ECO:0000256" key="5">
    <source>
        <dbReference type="ARBA" id="ARBA00022840"/>
    </source>
</evidence>
<dbReference type="GO" id="GO:0004832">
    <property type="term" value="F:valine-tRNA ligase activity"/>
    <property type="evidence" value="ECO:0007669"/>
    <property type="project" value="UniProtKB-UniRule"/>
</dbReference>
<evidence type="ECO:0000259" key="13">
    <source>
        <dbReference type="Pfam" id="PF08264"/>
    </source>
</evidence>
<dbReference type="SUPFAM" id="SSF50677">
    <property type="entry name" value="ValRS/IleRS/LeuRS editing domain"/>
    <property type="match status" value="1"/>
</dbReference>
<comment type="similarity">
    <text evidence="10 11">Belongs to the class-I aminoacyl-tRNA synthetase family. ValS type 2 subfamily.</text>
</comment>
<evidence type="ECO:0000256" key="11">
    <source>
        <dbReference type="HAMAP-Rule" id="MF_02005"/>
    </source>
</evidence>
<dbReference type="Pfam" id="PF00133">
    <property type="entry name" value="tRNA-synt_1"/>
    <property type="match status" value="1"/>
</dbReference>
<dbReference type="CDD" id="cd07962">
    <property type="entry name" value="Anticodon_Ia_Val"/>
    <property type="match status" value="1"/>
</dbReference>
<dbReference type="InterPro" id="IPR002300">
    <property type="entry name" value="aa-tRNA-synth_Ia"/>
</dbReference>
<gene>
    <name evidence="14" type="primary">ileS</name>
    <name evidence="11" type="synonym">valS</name>
    <name evidence="14" type="ORF">IIFEDBNN_00026</name>
</gene>
<feature type="short sequence motif" description="'KMSKS' region" evidence="11">
    <location>
        <begin position="529"/>
        <end position="533"/>
    </location>
</feature>
<dbReference type="GO" id="GO:0006438">
    <property type="term" value="P:valyl-tRNA aminoacylation"/>
    <property type="evidence" value="ECO:0007669"/>
    <property type="project" value="UniProtKB-UniRule"/>
</dbReference>
<dbReference type="InterPro" id="IPR013155">
    <property type="entry name" value="M/V/L/I-tRNA-synth_anticd-bd"/>
</dbReference>
<dbReference type="InterPro" id="IPR033705">
    <property type="entry name" value="Anticodon_Ia_Val"/>
</dbReference>
<evidence type="ECO:0000256" key="10">
    <source>
        <dbReference type="ARBA" id="ARBA00061452"/>
    </source>
</evidence>
<comment type="catalytic activity">
    <reaction evidence="8 11">
        <text>tRNA(Val) + L-valine + ATP = L-valyl-tRNA(Val) + AMP + diphosphate</text>
        <dbReference type="Rhea" id="RHEA:10704"/>
        <dbReference type="Rhea" id="RHEA-COMP:9672"/>
        <dbReference type="Rhea" id="RHEA-COMP:9708"/>
        <dbReference type="ChEBI" id="CHEBI:30616"/>
        <dbReference type="ChEBI" id="CHEBI:33019"/>
        <dbReference type="ChEBI" id="CHEBI:57762"/>
        <dbReference type="ChEBI" id="CHEBI:78442"/>
        <dbReference type="ChEBI" id="CHEBI:78537"/>
        <dbReference type="ChEBI" id="CHEBI:456215"/>
        <dbReference type="EC" id="6.1.1.9"/>
    </reaction>
</comment>